<feature type="compositionally biased region" description="Polar residues" evidence="3">
    <location>
        <begin position="590"/>
        <end position="637"/>
    </location>
</feature>
<feature type="compositionally biased region" description="Polar residues" evidence="3">
    <location>
        <begin position="679"/>
        <end position="694"/>
    </location>
</feature>
<evidence type="ECO:0008006" key="8">
    <source>
        <dbReference type="Google" id="ProtNLM"/>
    </source>
</evidence>
<protein>
    <recommendedName>
        <fullName evidence="8">Cell wall anchored protein</fullName>
    </recommendedName>
</protein>
<feature type="chain" id="PRO_5034049474" description="Cell wall anchored protein" evidence="5">
    <location>
        <begin position="24"/>
        <end position="741"/>
    </location>
</feature>
<evidence type="ECO:0000256" key="3">
    <source>
        <dbReference type="SAM" id="MobiDB-lite"/>
    </source>
</evidence>
<keyword evidence="4" id="KW-0472">Membrane</keyword>
<evidence type="ECO:0000256" key="1">
    <source>
        <dbReference type="ARBA" id="ARBA00022737"/>
    </source>
</evidence>
<reference evidence="6" key="1">
    <citation type="submission" date="2018-12" db="EMBL/GenBank/DDBJ databases">
        <authorList>
            <person name="Syme R.A."/>
            <person name="Farfan-Caceres L."/>
            <person name="Lichtenzveig J."/>
        </authorList>
    </citation>
    <scope>NUCLEOTIDE SEQUENCE</scope>
    <source>
        <strain evidence="6">Al4</strain>
    </source>
</reference>
<dbReference type="InterPro" id="IPR015915">
    <property type="entry name" value="Kelch-typ_b-propeller"/>
</dbReference>
<dbReference type="Proteomes" id="UP000651452">
    <property type="component" value="Unassembled WGS sequence"/>
</dbReference>
<comment type="caution">
    <text evidence="6">The sequence shown here is derived from an EMBL/GenBank/DDBJ whole genome shotgun (WGS) entry which is preliminary data.</text>
</comment>
<dbReference type="Gene3D" id="2.120.10.80">
    <property type="entry name" value="Kelch-type beta propeller"/>
    <property type="match status" value="1"/>
</dbReference>
<keyword evidence="5" id="KW-0732">Signal</keyword>
<sequence>MRTMARLRRCLFVAFSLIALSYQKDPIVDFCRRWAHQIAQVDGRLYIDGGMVDWNPGSTNYSNTWLLFSDLNASTPGLGQPPQYANLSKPADVPSVSGGILWPDEANKCFYQFGGEFTAGPPSEFSMHTYDVLLDQWNLTGNTAAGVSTTQRAAYGAGTHIEGLGLGFYLGGWMSNHTSPDWNGPAVATADLIRFEYNTGLLYNTSGPEDNVGRAEGQMVYLPVSDSGLLVYFGGIEDQHQNGTAAPANMSVCVGPGTDAVVFVANSGQSIHIYDVASSKWYTQTASGSIPEARRQFCAGVTWADDQSSYNVYLYGGYGFGNSLGFDDAYILSIPSFTWIKAFPTDNSTGEYPHGGCSANVVTRDQMLIIGGWFPDSDQCDSPQIQGQHLMNLGFNGEKKALWDKYDPTLSTYLVPTPVVSAIGGGPTGGATIQAPVSWDSPDLAVYYTLKAPSVSRTATRILPSRTGSSSPQGSNKSKVGAIAGGVVGGLAALIAILCLILFCLHRRKANKRKDGQPAELPAPVELGVTTPPQEMPAHSMGKYMPLHQQQEHASPYSGITSLHSPHSMYVQQSSVSASPPHSTPYGSPHNASYAQPAYPQNTHLRSPSWEHTQYSSTLESRYSHQGHSSPTLSSHFSYAPPQEAQLYYPPPREPSYQPTTVSPIGYRGYSPVQHDDSTPLSQRPVSTMPTPTQFYARPALVGGEAGPGHVQPPLYDGTYDGSLEPQKRPKYGRFVEVDDI</sequence>
<dbReference type="InterPro" id="IPR011043">
    <property type="entry name" value="Gal_Oxase/kelch_b-propeller"/>
</dbReference>
<evidence type="ECO:0000256" key="5">
    <source>
        <dbReference type="SAM" id="SignalP"/>
    </source>
</evidence>
<feature type="compositionally biased region" description="Polar residues" evidence="3">
    <location>
        <begin position="570"/>
        <end position="581"/>
    </location>
</feature>
<dbReference type="EMBL" id="RZGK01000015">
    <property type="protein sequence ID" value="KAF9693778.1"/>
    <property type="molecule type" value="Genomic_DNA"/>
</dbReference>
<evidence type="ECO:0000313" key="6">
    <source>
        <dbReference type="EMBL" id="KAF9693778.1"/>
    </source>
</evidence>
<keyword evidence="1" id="KW-0677">Repeat</keyword>
<reference evidence="6" key="2">
    <citation type="submission" date="2020-09" db="EMBL/GenBank/DDBJ databases">
        <title>Reference genome assembly for Australian Ascochyta lentis isolate Al4.</title>
        <authorList>
            <person name="Lee R.C."/>
            <person name="Farfan-Caceres L.M."/>
            <person name="Debler J.W."/>
            <person name="Williams A.H."/>
            <person name="Henares B.M."/>
        </authorList>
    </citation>
    <scope>NUCLEOTIDE SEQUENCE</scope>
    <source>
        <strain evidence="6">Al4</strain>
    </source>
</reference>
<feature type="region of interest" description="Disordered" evidence="3">
    <location>
        <begin position="570"/>
        <end position="728"/>
    </location>
</feature>
<organism evidence="6 7">
    <name type="scientific">Ascochyta lentis</name>
    <dbReference type="NCBI Taxonomy" id="205686"/>
    <lineage>
        <taxon>Eukaryota</taxon>
        <taxon>Fungi</taxon>
        <taxon>Dikarya</taxon>
        <taxon>Ascomycota</taxon>
        <taxon>Pezizomycotina</taxon>
        <taxon>Dothideomycetes</taxon>
        <taxon>Pleosporomycetidae</taxon>
        <taxon>Pleosporales</taxon>
        <taxon>Pleosporineae</taxon>
        <taxon>Didymellaceae</taxon>
        <taxon>Ascochyta</taxon>
    </lineage>
</organism>
<evidence type="ECO:0000313" key="7">
    <source>
        <dbReference type="Proteomes" id="UP000651452"/>
    </source>
</evidence>
<name>A0A8H7IZ46_9PLEO</name>
<dbReference type="AlphaFoldDB" id="A0A8H7IZ46"/>
<keyword evidence="2" id="KW-0408">Iron</keyword>
<feature type="signal peptide" evidence="5">
    <location>
        <begin position="1"/>
        <end position="23"/>
    </location>
</feature>
<evidence type="ECO:0000256" key="2">
    <source>
        <dbReference type="ARBA" id="ARBA00023004"/>
    </source>
</evidence>
<dbReference type="GO" id="GO:0019760">
    <property type="term" value="P:glucosinolate metabolic process"/>
    <property type="evidence" value="ECO:0007669"/>
    <property type="project" value="UniProtKB-ARBA"/>
</dbReference>
<dbReference type="PANTHER" id="PTHR47435">
    <property type="entry name" value="KELCH REPEAT PROTEIN (AFU_ORTHOLOGUE AFUA_5G12780)"/>
    <property type="match status" value="1"/>
</dbReference>
<proteinExistence type="predicted"/>
<feature type="region of interest" description="Disordered" evidence="3">
    <location>
        <begin position="512"/>
        <end position="540"/>
    </location>
</feature>
<dbReference type="SUPFAM" id="SSF50965">
    <property type="entry name" value="Galactose oxidase, central domain"/>
    <property type="match status" value="1"/>
</dbReference>
<dbReference type="PANTHER" id="PTHR47435:SF4">
    <property type="entry name" value="KELCH REPEAT PROTEIN (AFU_ORTHOLOGUE AFUA_5G12780)"/>
    <property type="match status" value="1"/>
</dbReference>
<keyword evidence="4" id="KW-1133">Transmembrane helix</keyword>
<evidence type="ECO:0000256" key="4">
    <source>
        <dbReference type="SAM" id="Phobius"/>
    </source>
</evidence>
<dbReference type="OrthoDB" id="10251809at2759"/>
<keyword evidence="7" id="KW-1185">Reference proteome</keyword>
<feature type="transmembrane region" description="Helical" evidence="4">
    <location>
        <begin position="480"/>
        <end position="505"/>
    </location>
</feature>
<keyword evidence="4" id="KW-0812">Transmembrane</keyword>
<gene>
    <name evidence="6" type="ORF">EKO04_008141</name>
</gene>
<accession>A0A8H7IZ46</accession>